<name>A0A1N7CKF4_9NOCA</name>
<feature type="transmembrane region" description="Helical" evidence="1">
    <location>
        <begin position="66"/>
        <end position="86"/>
    </location>
</feature>
<reference evidence="2 3" key="1">
    <citation type="submission" date="2017-01" db="EMBL/GenBank/DDBJ databases">
        <authorList>
            <person name="Mah S.A."/>
            <person name="Swanson W.J."/>
            <person name="Moy G.W."/>
            <person name="Vacquier V.D."/>
        </authorList>
    </citation>
    <scope>NUCLEOTIDE SEQUENCE [LARGE SCALE GENOMIC DNA]</scope>
    <source>
        <strain evidence="2 3">CPCC 203464</strain>
    </source>
</reference>
<organism evidence="2 3">
    <name type="scientific">Williamsia sterculiae</name>
    <dbReference type="NCBI Taxonomy" id="1344003"/>
    <lineage>
        <taxon>Bacteria</taxon>
        <taxon>Bacillati</taxon>
        <taxon>Actinomycetota</taxon>
        <taxon>Actinomycetes</taxon>
        <taxon>Mycobacteriales</taxon>
        <taxon>Nocardiaceae</taxon>
        <taxon>Williamsia</taxon>
    </lineage>
</organism>
<dbReference type="AlphaFoldDB" id="A0A1N7CKF4"/>
<dbReference type="EMBL" id="FTNT01000001">
    <property type="protein sequence ID" value="SIR63995.1"/>
    <property type="molecule type" value="Genomic_DNA"/>
</dbReference>
<proteinExistence type="predicted"/>
<dbReference type="STRING" id="1344003.SAMN05445060_0192"/>
<sequence length="95" mass="10678">MRCRRRSGDRGSSNRDEGITMRTSIRRIATVALVVFCLYLVGRAVAEPFTIGDDYRLDWGGPSMVGVLVVHMLPGVASLLILGWMVRRRARSWRG</sequence>
<gene>
    <name evidence="2" type="ORF">SAMN05445060_0192</name>
</gene>
<evidence type="ECO:0000313" key="2">
    <source>
        <dbReference type="EMBL" id="SIR63995.1"/>
    </source>
</evidence>
<feature type="transmembrane region" description="Helical" evidence="1">
    <location>
        <begin position="28"/>
        <end position="46"/>
    </location>
</feature>
<keyword evidence="1" id="KW-0812">Transmembrane</keyword>
<keyword evidence="3" id="KW-1185">Reference proteome</keyword>
<accession>A0A1N7CKF4</accession>
<keyword evidence="1" id="KW-0472">Membrane</keyword>
<evidence type="ECO:0000256" key="1">
    <source>
        <dbReference type="SAM" id="Phobius"/>
    </source>
</evidence>
<dbReference type="Proteomes" id="UP000186218">
    <property type="component" value="Unassembled WGS sequence"/>
</dbReference>
<keyword evidence="1" id="KW-1133">Transmembrane helix</keyword>
<evidence type="ECO:0000313" key="3">
    <source>
        <dbReference type="Proteomes" id="UP000186218"/>
    </source>
</evidence>
<protein>
    <submittedName>
        <fullName evidence="2">Uncharacterized protein</fullName>
    </submittedName>
</protein>